<accession>A0AA39IGX4</accession>
<comment type="caution">
    <text evidence="1">The sequence shown here is derived from an EMBL/GenBank/DDBJ whole genome shotgun (WGS) entry which is preliminary data.</text>
</comment>
<dbReference type="AlphaFoldDB" id="A0AA39IGX4"/>
<sequence length="206" mass="23865">MNSAKVFQSITRISGETSMETVSVLLVDHRAELLGRWTLRRIADSFKNRAWERTLQLHRTNRQTVDVYIRRRSDGWDVRLIVDETKGPDEFLVSASEFVQLLECFRSNSVSAHFAVNSKLEGYEIVLDQLASVPFTAPTIYVLNHFCYNFFSKQAMNIQRLYLREVERPEDEKLLSKITTRSNFKSCGVWSSRVLDFAVVKTCVET</sequence>
<dbReference type="Proteomes" id="UP001175271">
    <property type="component" value="Unassembled WGS sequence"/>
</dbReference>
<protein>
    <submittedName>
        <fullName evidence="1">Uncharacterized protein</fullName>
    </submittedName>
</protein>
<proteinExistence type="predicted"/>
<evidence type="ECO:0000313" key="2">
    <source>
        <dbReference type="Proteomes" id="UP001175271"/>
    </source>
</evidence>
<gene>
    <name evidence="1" type="ORF">QR680_007847</name>
</gene>
<keyword evidence="2" id="KW-1185">Reference proteome</keyword>
<organism evidence="1 2">
    <name type="scientific">Steinernema hermaphroditum</name>
    <dbReference type="NCBI Taxonomy" id="289476"/>
    <lineage>
        <taxon>Eukaryota</taxon>
        <taxon>Metazoa</taxon>
        <taxon>Ecdysozoa</taxon>
        <taxon>Nematoda</taxon>
        <taxon>Chromadorea</taxon>
        <taxon>Rhabditida</taxon>
        <taxon>Tylenchina</taxon>
        <taxon>Panagrolaimomorpha</taxon>
        <taxon>Strongyloidoidea</taxon>
        <taxon>Steinernematidae</taxon>
        <taxon>Steinernema</taxon>
    </lineage>
</organism>
<dbReference type="EMBL" id="JAUCMV010000001">
    <property type="protein sequence ID" value="KAK0422889.1"/>
    <property type="molecule type" value="Genomic_DNA"/>
</dbReference>
<reference evidence="1" key="1">
    <citation type="submission" date="2023-06" db="EMBL/GenBank/DDBJ databases">
        <title>Genomic analysis of the entomopathogenic nematode Steinernema hermaphroditum.</title>
        <authorList>
            <person name="Schwarz E.M."/>
            <person name="Heppert J.K."/>
            <person name="Baniya A."/>
            <person name="Schwartz H.T."/>
            <person name="Tan C.-H."/>
            <person name="Antoshechkin I."/>
            <person name="Sternberg P.W."/>
            <person name="Goodrich-Blair H."/>
            <person name="Dillman A.R."/>
        </authorList>
    </citation>
    <scope>NUCLEOTIDE SEQUENCE</scope>
    <source>
        <strain evidence="1">PS9179</strain>
        <tissue evidence="1">Whole animal</tissue>
    </source>
</reference>
<evidence type="ECO:0000313" key="1">
    <source>
        <dbReference type="EMBL" id="KAK0422889.1"/>
    </source>
</evidence>
<name>A0AA39IGX4_9BILA</name>